<dbReference type="Pfam" id="PF05802">
    <property type="entry name" value="SctB2"/>
    <property type="match status" value="1"/>
</dbReference>
<dbReference type="Proteomes" id="UP000527352">
    <property type="component" value="Unassembled WGS sequence"/>
</dbReference>
<keyword evidence="1" id="KW-0175">Coiled coil</keyword>
<sequence>MTDINIISGQGHTPAPVNTDKTDQLNDNCASDGMDAISQINDLMLKLAEMFKKLRNVLQDYNVKQQQLGWDVQIASMDDKRSAIDKACEASIWTGVLEIAGGVIGMAGVGLSGKFGDAATHMSGAFSKGIEGTGKVVGANISKEAELERTIGDFKASNAQSYIKGVNDLNDKAKQISEQMRSLIKELVELHGRISSAVHN</sequence>
<evidence type="ECO:0000313" key="3">
    <source>
        <dbReference type="EMBL" id="NLQ24631.1"/>
    </source>
</evidence>
<gene>
    <name evidence="3" type="ORF">HGO26_17315</name>
</gene>
<keyword evidence="4" id="KW-1185">Reference proteome</keyword>
<accession>A0ABX1KSX2</accession>
<feature type="compositionally biased region" description="Polar residues" evidence="2">
    <location>
        <begin position="1"/>
        <end position="11"/>
    </location>
</feature>
<name>A0ABX1KSX2_9GAMM</name>
<comment type="caution">
    <text evidence="3">The sequence shown here is derived from an EMBL/GenBank/DDBJ whole genome shotgun (WGS) entry which is preliminary data.</text>
</comment>
<feature type="coiled-coil region" evidence="1">
    <location>
        <begin position="166"/>
        <end position="193"/>
    </location>
</feature>
<evidence type="ECO:0000256" key="2">
    <source>
        <dbReference type="SAM" id="MobiDB-lite"/>
    </source>
</evidence>
<reference evidence="3 4" key="1">
    <citation type="submission" date="2020-04" db="EMBL/GenBank/DDBJ databases">
        <title>The first description of lens atrophy caused by putative novel Shewanella sp. that is a new emerging pathogen for cultured rainbow trout?</title>
        <authorList>
            <person name="Saticioglu I.B."/>
            <person name="Duman M."/>
            <person name="Altun S."/>
        </authorList>
    </citation>
    <scope>NUCLEOTIDE SEQUENCE [LARGE SCALE GENOMIC DNA]</scope>
    <source>
        <strain evidence="3 4">S-1</strain>
    </source>
</reference>
<evidence type="ECO:0000256" key="1">
    <source>
        <dbReference type="SAM" id="Coils"/>
    </source>
</evidence>
<dbReference type="InterPro" id="IPR008611">
    <property type="entry name" value="SctB2-like"/>
</dbReference>
<proteinExistence type="predicted"/>
<protein>
    <submittedName>
        <fullName evidence="3">Pathogenicity island effector protein</fullName>
    </submittedName>
</protein>
<feature type="region of interest" description="Disordered" evidence="2">
    <location>
        <begin position="1"/>
        <end position="21"/>
    </location>
</feature>
<dbReference type="RefSeq" id="WP_028759295.1">
    <property type="nucleotide sequence ID" value="NZ_JABAEB010000011.1"/>
</dbReference>
<evidence type="ECO:0000313" key="4">
    <source>
        <dbReference type="Proteomes" id="UP000527352"/>
    </source>
</evidence>
<dbReference type="EMBL" id="JABAEB010000011">
    <property type="protein sequence ID" value="NLQ24631.1"/>
    <property type="molecule type" value="Genomic_DNA"/>
</dbReference>
<organism evidence="3 4">
    <name type="scientific">Shewanella oncorhynchi</name>
    <dbReference type="NCBI Taxonomy" id="2726434"/>
    <lineage>
        <taxon>Bacteria</taxon>
        <taxon>Pseudomonadati</taxon>
        <taxon>Pseudomonadota</taxon>
        <taxon>Gammaproteobacteria</taxon>
        <taxon>Alteromonadales</taxon>
        <taxon>Shewanellaceae</taxon>
        <taxon>Shewanella</taxon>
    </lineage>
</organism>